<name>A0A8S3DK28_9BILA</name>
<evidence type="ECO:0000313" key="2">
    <source>
        <dbReference type="EMBL" id="CAF5027113.1"/>
    </source>
</evidence>
<protein>
    <recommendedName>
        <fullName evidence="1">Helix-turn-helix domain-containing protein</fullName>
    </recommendedName>
</protein>
<gene>
    <name evidence="2" type="ORF">SMN809_LOCUS57922</name>
</gene>
<dbReference type="InterPro" id="IPR058912">
    <property type="entry name" value="HTH_animal"/>
</dbReference>
<comment type="caution">
    <text evidence="2">The sequence shown here is derived from an EMBL/GenBank/DDBJ whole genome shotgun (WGS) entry which is preliminary data.</text>
</comment>
<evidence type="ECO:0000313" key="3">
    <source>
        <dbReference type="Proteomes" id="UP000676336"/>
    </source>
</evidence>
<dbReference type="PANTHER" id="PTHR21301:SF10">
    <property type="entry name" value="REVERSE TRANSCRIPTASE DOMAIN-CONTAINING PROTEIN"/>
    <property type="match status" value="1"/>
</dbReference>
<organism evidence="2 3">
    <name type="scientific">Rotaria magnacalcarata</name>
    <dbReference type="NCBI Taxonomy" id="392030"/>
    <lineage>
        <taxon>Eukaryota</taxon>
        <taxon>Metazoa</taxon>
        <taxon>Spiralia</taxon>
        <taxon>Gnathifera</taxon>
        <taxon>Rotifera</taxon>
        <taxon>Eurotatoria</taxon>
        <taxon>Bdelloidea</taxon>
        <taxon>Philodinida</taxon>
        <taxon>Philodinidae</taxon>
        <taxon>Rotaria</taxon>
    </lineage>
</organism>
<sequence length="128" mass="15122">MFFTLSLYCLLKAHKTGYHIRPIISTIRTYQYQLANYLVKAIRDARPQAESYIKDSCELLLTNKKKLTTSLYHKPTHTGLYMLWNSSQNRRYKLGLIKTLIARIYRICSRTEMITQQLNLLRVTCSKK</sequence>
<reference evidence="2" key="1">
    <citation type="submission" date="2021-02" db="EMBL/GenBank/DDBJ databases">
        <authorList>
            <person name="Nowell W R."/>
        </authorList>
    </citation>
    <scope>NUCLEOTIDE SEQUENCE</scope>
</reference>
<dbReference type="PANTHER" id="PTHR21301">
    <property type="entry name" value="REVERSE TRANSCRIPTASE"/>
    <property type="match status" value="1"/>
</dbReference>
<evidence type="ECO:0000259" key="1">
    <source>
        <dbReference type="Pfam" id="PF26215"/>
    </source>
</evidence>
<accession>A0A8S3DK28</accession>
<proteinExistence type="predicted"/>
<dbReference type="EMBL" id="CAJOBI010214875">
    <property type="protein sequence ID" value="CAF5027113.1"/>
    <property type="molecule type" value="Genomic_DNA"/>
</dbReference>
<dbReference type="Proteomes" id="UP000676336">
    <property type="component" value="Unassembled WGS sequence"/>
</dbReference>
<feature type="domain" description="Helix-turn-helix" evidence="1">
    <location>
        <begin position="81"/>
        <end position="122"/>
    </location>
</feature>
<dbReference type="AlphaFoldDB" id="A0A8S3DK28"/>
<dbReference type="Pfam" id="PF26215">
    <property type="entry name" value="HTH_animal"/>
    <property type="match status" value="1"/>
</dbReference>